<evidence type="ECO:0000256" key="1">
    <source>
        <dbReference type="SAM" id="MobiDB-lite"/>
    </source>
</evidence>
<name>A0A7S2FYA5_9EUKA</name>
<dbReference type="EMBL" id="HBGU01014688">
    <property type="protein sequence ID" value="CAD9422031.1"/>
    <property type="molecule type" value="Transcribed_RNA"/>
</dbReference>
<protein>
    <submittedName>
        <fullName evidence="2">Uncharacterized protein</fullName>
    </submittedName>
</protein>
<proteinExistence type="predicted"/>
<feature type="compositionally biased region" description="Polar residues" evidence="1">
    <location>
        <begin position="27"/>
        <end position="37"/>
    </location>
</feature>
<evidence type="ECO:0000313" key="2">
    <source>
        <dbReference type="EMBL" id="CAD9422031.1"/>
    </source>
</evidence>
<feature type="region of interest" description="Disordered" evidence="1">
    <location>
        <begin position="18"/>
        <end position="75"/>
    </location>
</feature>
<gene>
    <name evidence="2" type="ORF">CBRE1094_LOCUS7913</name>
</gene>
<organism evidence="2">
    <name type="scientific">Haptolina brevifila</name>
    <dbReference type="NCBI Taxonomy" id="156173"/>
    <lineage>
        <taxon>Eukaryota</taxon>
        <taxon>Haptista</taxon>
        <taxon>Haptophyta</taxon>
        <taxon>Prymnesiophyceae</taxon>
        <taxon>Prymnesiales</taxon>
        <taxon>Prymnesiaceae</taxon>
        <taxon>Haptolina</taxon>
    </lineage>
</organism>
<dbReference type="AlphaFoldDB" id="A0A7S2FYA5"/>
<reference evidence="2" key="1">
    <citation type="submission" date="2021-01" db="EMBL/GenBank/DDBJ databases">
        <authorList>
            <person name="Corre E."/>
            <person name="Pelletier E."/>
            <person name="Niang G."/>
            <person name="Scheremetjew M."/>
            <person name="Finn R."/>
            <person name="Kale V."/>
            <person name="Holt S."/>
            <person name="Cochrane G."/>
            <person name="Meng A."/>
            <person name="Brown T."/>
            <person name="Cohen L."/>
        </authorList>
    </citation>
    <scope>NUCLEOTIDE SEQUENCE</scope>
    <source>
        <strain evidence="2">UTEX LB 985</strain>
    </source>
</reference>
<sequence>MTVVDATFIMRDRQLQRGNKPHAPKLNAQTNGTNTMAPNAAGSRSHLTAEGRRAAQLRQHPGEKQQRSTILHGRRAGARLSNNQPMQHESMRLRLDQEQHKAFDAENLRNEQQERQDKYAREQQYKAMVEQKIQRMMSERAAEDPNAVNGALARSIAAKQTGAAVNSILSAGYGYE</sequence>
<accession>A0A7S2FYA5</accession>